<keyword evidence="2" id="KW-0472">Membrane</keyword>
<gene>
    <name evidence="3" type="ORF">HDA32_005011</name>
</gene>
<feature type="transmembrane region" description="Helical" evidence="2">
    <location>
        <begin position="38"/>
        <end position="57"/>
    </location>
</feature>
<organism evidence="3 4">
    <name type="scientific">Spinactinospora alkalitolerans</name>
    <dbReference type="NCBI Taxonomy" id="687207"/>
    <lineage>
        <taxon>Bacteria</taxon>
        <taxon>Bacillati</taxon>
        <taxon>Actinomycetota</taxon>
        <taxon>Actinomycetes</taxon>
        <taxon>Streptosporangiales</taxon>
        <taxon>Nocardiopsidaceae</taxon>
        <taxon>Spinactinospora</taxon>
    </lineage>
</organism>
<feature type="region of interest" description="Disordered" evidence="1">
    <location>
        <begin position="62"/>
        <end position="92"/>
    </location>
</feature>
<protein>
    <submittedName>
        <fullName evidence="3">Uncharacterized protein</fullName>
    </submittedName>
</protein>
<keyword evidence="4" id="KW-1185">Reference proteome</keyword>
<evidence type="ECO:0000313" key="3">
    <source>
        <dbReference type="EMBL" id="NYE49891.1"/>
    </source>
</evidence>
<feature type="compositionally biased region" description="Basic and acidic residues" evidence="1">
    <location>
        <begin position="72"/>
        <end position="92"/>
    </location>
</feature>
<dbReference type="AlphaFoldDB" id="A0A852U191"/>
<keyword evidence="2" id="KW-1133">Transmembrane helix</keyword>
<keyword evidence="2" id="KW-0812">Transmembrane</keyword>
<comment type="caution">
    <text evidence="3">The sequence shown here is derived from an EMBL/GenBank/DDBJ whole genome shotgun (WGS) entry which is preliminary data.</text>
</comment>
<proteinExistence type="predicted"/>
<reference evidence="3 4" key="1">
    <citation type="submission" date="2020-07" db="EMBL/GenBank/DDBJ databases">
        <title>Sequencing the genomes of 1000 actinobacteria strains.</title>
        <authorList>
            <person name="Klenk H.-P."/>
        </authorList>
    </citation>
    <scope>NUCLEOTIDE SEQUENCE [LARGE SCALE GENOMIC DNA]</scope>
    <source>
        <strain evidence="3 4">CXB654</strain>
    </source>
</reference>
<feature type="region of interest" description="Disordered" evidence="1">
    <location>
        <begin position="1"/>
        <end position="35"/>
    </location>
</feature>
<dbReference type="RefSeq" id="WP_179645473.1">
    <property type="nucleotide sequence ID" value="NZ_BAAAYY010000048.1"/>
</dbReference>
<accession>A0A852U191</accession>
<evidence type="ECO:0000256" key="1">
    <source>
        <dbReference type="SAM" id="MobiDB-lite"/>
    </source>
</evidence>
<dbReference type="Proteomes" id="UP000589036">
    <property type="component" value="Unassembled WGS sequence"/>
</dbReference>
<evidence type="ECO:0000313" key="4">
    <source>
        <dbReference type="Proteomes" id="UP000589036"/>
    </source>
</evidence>
<evidence type="ECO:0000256" key="2">
    <source>
        <dbReference type="SAM" id="Phobius"/>
    </source>
</evidence>
<dbReference type="EMBL" id="JACCCC010000001">
    <property type="protein sequence ID" value="NYE49891.1"/>
    <property type="molecule type" value="Genomic_DNA"/>
</dbReference>
<sequence>MERDSQGSDLLCRRHCAHRDSRPPARTRSSDIGQTPPLRFLVLAGACGGAAVTYLVLRRRRPDGPTVLADVPDLRTDPDGGADTTREGSEWR</sequence>
<name>A0A852U191_9ACTN</name>